<evidence type="ECO:0000313" key="3">
    <source>
        <dbReference type="EMBL" id="EPX75232.1"/>
    </source>
</evidence>
<keyword evidence="2" id="KW-1133">Transmembrane helix</keyword>
<feature type="compositionally biased region" description="Polar residues" evidence="1">
    <location>
        <begin position="24"/>
        <end position="37"/>
    </location>
</feature>
<evidence type="ECO:0000313" key="4">
    <source>
        <dbReference type="Proteomes" id="UP000016088"/>
    </source>
</evidence>
<evidence type="ECO:0000256" key="1">
    <source>
        <dbReference type="SAM" id="MobiDB-lite"/>
    </source>
</evidence>
<gene>
    <name evidence="3" type="ORF">SOCG_04476</name>
</gene>
<dbReference type="HOGENOM" id="CLU_1595502_0_0_1"/>
<keyword evidence="4" id="KW-1185">Reference proteome</keyword>
<dbReference type="AlphaFoldDB" id="S9Q5B0"/>
<name>S9Q5B0_SCHOY</name>
<keyword evidence="2" id="KW-0472">Membrane</keyword>
<evidence type="ECO:0000256" key="2">
    <source>
        <dbReference type="SAM" id="Phobius"/>
    </source>
</evidence>
<feature type="transmembrane region" description="Helical" evidence="2">
    <location>
        <begin position="107"/>
        <end position="130"/>
    </location>
</feature>
<dbReference type="RefSeq" id="XP_013017676.1">
    <property type="nucleotide sequence ID" value="XM_013162222.1"/>
</dbReference>
<dbReference type="EMBL" id="KE503206">
    <property type="protein sequence ID" value="EPX75232.1"/>
    <property type="molecule type" value="Genomic_DNA"/>
</dbReference>
<feature type="transmembrane region" description="Helical" evidence="2">
    <location>
        <begin position="77"/>
        <end position="101"/>
    </location>
</feature>
<feature type="region of interest" description="Disordered" evidence="1">
    <location>
        <begin position="50"/>
        <end position="70"/>
    </location>
</feature>
<reference evidence="3 4" key="1">
    <citation type="journal article" date="2011" name="Science">
        <title>Comparative functional genomics of the fission yeasts.</title>
        <authorList>
            <person name="Rhind N."/>
            <person name="Chen Z."/>
            <person name="Yassour M."/>
            <person name="Thompson D.A."/>
            <person name="Haas B.J."/>
            <person name="Habib N."/>
            <person name="Wapinski I."/>
            <person name="Roy S."/>
            <person name="Lin M.F."/>
            <person name="Heiman D.I."/>
            <person name="Young S.K."/>
            <person name="Furuya K."/>
            <person name="Guo Y."/>
            <person name="Pidoux A."/>
            <person name="Chen H.M."/>
            <person name="Robbertse B."/>
            <person name="Goldberg J.M."/>
            <person name="Aoki K."/>
            <person name="Bayne E.H."/>
            <person name="Berlin A.M."/>
            <person name="Desjardins C.A."/>
            <person name="Dobbs E."/>
            <person name="Dukaj L."/>
            <person name="Fan L."/>
            <person name="FitzGerald M.G."/>
            <person name="French C."/>
            <person name="Gujja S."/>
            <person name="Hansen K."/>
            <person name="Keifenheim D."/>
            <person name="Levin J.Z."/>
            <person name="Mosher R.A."/>
            <person name="Mueller C.A."/>
            <person name="Pfiffner J."/>
            <person name="Priest M."/>
            <person name="Russ C."/>
            <person name="Smialowska A."/>
            <person name="Swoboda P."/>
            <person name="Sykes S.M."/>
            <person name="Vaughn M."/>
            <person name="Vengrova S."/>
            <person name="Yoder R."/>
            <person name="Zeng Q."/>
            <person name="Allshire R."/>
            <person name="Baulcombe D."/>
            <person name="Birren B.W."/>
            <person name="Brown W."/>
            <person name="Ekwall K."/>
            <person name="Kellis M."/>
            <person name="Leatherwood J."/>
            <person name="Levin H."/>
            <person name="Margalit H."/>
            <person name="Martienssen R."/>
            <person name="Nieduszynski C.A."/>
            <person name="Spatafora J.W."/>
            <person name="Friedman N."/>
            <person name="Dalgaard J.Z."/>
            <person name="Baumann P."/>
            <person name="Niki H."/>
            <person name="Regev A."/>
            <person name="Nusbaum C."/>
        </authorList>
    </citation>
    <scope>NUCLEOTIDE SEQUENCE [LARGE SCALE GENOMIC DNA]</scope>
    <source>
        <strain evidence="4">yFS286</strain>
    </source>
</reference>
<sequence length="145" mass="15934">MKNKYTPVSDSDDSFKVLNDEKANSQSSPSDGTPYSASNKLIDLEMADGSAQNSAELPENNIRSDPSPNKQWWKTPVMGTVTIITTIYNLVFLAIVFGYKVSPYSKAFYGLAGGSIGSISTFLLAILYIYPEWYRQAGRAVMQLG</sequence>
<feature type="region of interest" description="Disordered" evidence="1">
    <location>
        <begin position="1"/>
        <end position="37"/>
    </location>
</feature>
<dbReference type="Proteomes" id="UP000016088">
    <property type="component" value="Unassembled WGS sequence"/>
</dbReference>
<accession>S9Q5B0</accession>
<proteinExistence type="predicted"/>
<dbReference type="GeneID" id="25033438"/>
<feature type="compositionally biased region" description="Basic and acidic residues" evidence="1">
    <location>
        <begin position="13"/>
        <end position="23"/>
    </location>
</feature>
<protein>
    <submittedName>
        <fullName evidence="3">Uncharacterized protein</fullName>
    </submittedName>
</protein>
<organism evidence="3 4">
    <name type="scientific">Schizosaccharomyces octosporus (strain yFS286)</name>
    <name type="common">Fission yeast</name>
    <name type="synonym">Octosporomyces octosporus</name>
    <dbReference type="NCBI Taxonomy" id="483514"/>
    <lineage>
        <taxon>Eukaryota</taxon>
        <taxon>Fungi</taxon>
        <taxon>Dikarya</taxon>
        <taxon>Ascomycota</taxon>
        <taxon>Taphrinomycotina</taxon>
        <taxon>Schizosaccharomycetes</taxon>
        <taxon>Schizosaccharomycetales</taxon>
        <taxon>Schizosaccharomycetaceae</taxon>
        <taxon>Schizosaccharomyces</taxon>
    </lineage>
</organism>
<keyword evidence="2" id="KW-0812">Transmembrane</keyword>
<dbReference type="VEuPathDB" id="FungiDB:SOCG_04476"/>